<comment type="caution">
    <text evidence="3">The sequence shown here is derived from an EMBL/GenBank/DDBJ whole genome shotgun (WGS) entry which is preliminary data.</text>
</comment>
<protein>
    <submittedName>
        <fullName evidence="3">Universal stress protein</fullName>
    </submittedName>
</protein>
<evidence type="ECO:0000313" key="3">
    <source>
        <dbReference type="EMBL" id="MPR30856.1"/>
    </source>
</evidence>
<dbReference type="EMBL" id="VOSK01000465">
    <property type="protein sequence ID" value="MPR30856.1"/>
    <property type="molecule type" value="Genomic_DNA"/>
</dbReference>
<dbReference type="InterPro" id="IPR006016">
    <property type="entry name" value="UspA"/>
</dbReference>
<dbReference type="RefSeq" id="WP_152717834.1">
    <property type="nucleotide sequence ID" value="NZ_VOSJ01000495.1"/>
</dbReference>
<dbReference type="PRINTS" id="PR01438">
    <property type="entry name" value="UNVRSLSTRESS"/>
</dbReference>
<proteinExistence type="inferred from homology"/>
<name>A0A5N7N6U0_9HYPH</name>
<dbReference type="PANTHER" id="PTHR46268">
    <property type="entry name" value="STRESS RESPONSE PROTEIN NHAX"/>
    <property type="match status" value="1"/>
</dbReference>
<gene>
    <name evidence="3" type="ORF">FS320_39390</name>
</gene>
<dbReference type="Pfam" id="PF00582">
    <property type="entry name" value="Usp"/>
    <property type="match status" value="1"/>
</dbReference>
<dbReference type="Proteomes" id="UP000403266">
    <property type="component" value="Unassembled WGS sequence"/>
</dbReference>
<organism evidence="3 4">
    <name type="scientific">Microvirga tunisiensis</name>
    <dbReference type="NCBI Taxonomy" id="2108360"/>
    <lineage>
        <taxon>Bacteria</taxon>
        <taxon>Pseudomonadati</taxon>
        <taxon>Pseudomonadota</taxon>
        <taxon>Alphaproteobacteria</taxon>
        <taxon>Hyphomicrobiales</taxon>
        <taxon>Methylobacteriaceae</taxon>
        <taxon>Microvirga</taxon>
    </lineage>
</organism>
<evidence type="ECO:0000259" key="2">
    <source>
        <dbReference type="Pfam" id="PF00582"/>
    </source>
</evidence>
<evidence type="ECO:0000256" key="1">
    <source>
        <dbReference type="ARBA" id="ARBA00008791"/>
    </source>
</evidence>
<dbReference type="PANTHER" id="PTHR46268:SF15">
    <property type="entry name" value="UNIVERSAL STRESS PROTEIN HP_0031"/>
    <property type="match status" value="1"/>
</dbReference>
<dbReference type="OrthoDB" id="9804721at2"/>
<sequence length="280" mass="29479">MLQNIHGILIGVTEEGDAEERSSALAYGLSLAKEAGAHVTVQAASLKLVLTHAFISTVAEELVAAENRRLDALAHAAADASRQAAVASGISCTTQAPQLAYPDLIKSFTALARAHDLTVLDAEPISLAVDRGLIEAVLTDSGRPLIVVPEGWDSFAGGRILVAWDGSAKAARALNDALPFLREASHVELVSVTGEKDLEPAASGANLAPHLTRHGIKVGELTLPALEGDVAETLRHHANLTRADMIVMGAYVHSRLRQMVLGGTTQSLLKNCPVPLFLSY</sequence>
<accession>A0A5N7N6U0</accession>
<dbReference type="SUPFAM" id="SSF52402">
    <property type="entry name" value="Adenine nucleotide alpha hydrolases-like"/>
    <property type="match status" value="1"/>
</dbReference>
<dbReference type="InterPro" id="IPR006015">
    <property type="entry name" value="Universal_stress_UspA"/>
</dbReference>
<evidence type="ECO:0000313" key="4">
    <source>
        <dbReference type="Proteomes" id="UP000403266"/>
    </source>
</evidence>
<comment type="similarity">
    <text evidence="1">Belongs to the universal stress protein A family.</text>
</comment>
<reference evidence="3 4" key="1">
    <citation type="journal article" date="2019" name="Syst. Appl. Microbiol.">
        <title>Microvirga tunisiensis sp. nov., a root nodule symbiotic bacterium isolated from Lupinus micranthus and L. luteus grown in Northern Tunisia.</title>
        <authorList>
            <person name="Msaddak A."/>
            <person name="Rejili M."/>
            <person name="Duran D."/>
            <person name="Mars M."/>
            <person name="Palacios J.M."/>
            <person name="Ruiz-Argueso T."/>
            <person name="Rey L."/>
            <person name="Imperial J."/>
        </authorList>
    </citation>
    <scope>NUCLEOTIDE SEQUENCE [LARGE SCALE GENOMIC DNA]</scope>
    <source>
        <strain evidence="3 4">Lmie10</strain>
    </source>
</reference>
<keyword evidence="4" id="KW-1185">Reference proteome</keyword>
<dbReference type="CDD" id="cd00293">
    <property type="entry name" value="USP-like"/>
    <property type="match status" value="1"/>
</dbReference>
<dbReference type="AlphaFoldDB" id="A0A5N7N6U0"/>
<dbReference type="Gene3D" id="3.40.50.12370">
    <property type="match status" value="1"/>
</dbReference>
<feature type="domain" description="UspA" evidence="2">
    <location>
        <begin position="159"/>
        <end position="276"/>
    </location>
</feature>